<dbReference type="AlphaFoldDB" id="I3CEN1"/>
<dbReference type="STRING" id="395493.BegalDRAFT_1172"/>
<sequence>MQQIDIKTIVKERYGKIAETQSSCCGGGAKQTLVTIQQMSQAIGYTQQELIHLPEGANLGLGCGNPTALASLKVGETVLDLGSGAGIDCFLAARAVGETGRVIGIDMTPEMLASARQYAKQGNYHNVEFRQGDIEALPVEDNSIDVIISNCVINLATDKTTVFREALRVLKTGGRLLISDIVLLKPLPSVLVKSISAYVGCVAGALPKTEYLDIMARVGFQAVKVIEETPYPLEMLCHEDVYRELVDGLNNTDPTILTEAATAIASVKIEAFK</sequence>
<dbReference type="InterPro" id="IPR026669">
    <property type="entry name" value="Arsenite_MeTrfase-like"/>
</dbReference>
<dbReference type="Proteomes" id="UP000005744">
    <property type="component" value="Unassembled WGS sequence"/>
</dbReference>
<comment type="similarity">
    <text evidence="3">Belongs to the methyltransferase superfamily. Arsenite methyltransferase family.</text>
</comment>
<evidence type="ECO:0000313" key="10">
    <source>
        <dbReference type="EMBL" id="EIJ42074.1"/>
    </source>
</evidence>
<dbReference type="eggNOG" id="COG2226">
    <property type="taxonomic scope" value="Bacteria"/>
</dbReference>
<evidence type="ECO:0000313" key="11">
    <source>
        <dbReference type="Proteomes" id="UP000005744"/>
    </source>
</evidence>
<dbReference type="InterPro" id="IPR029063">
    <property type="entry name" value="SAM-dependent_MTases_sf"/>
</dbReference>
<dbReference type="Pfam" id="PF13847">
    <property type="entry name" value="Methyltransf_31"/>
    <property type="match status" value="1"/>
</dbReference>
<accession>I3CEN1</accession>
<protein>
    <recommendedName>
        <fullName evidence="5">Arsenite methyltransferase</fullName>
        <ecNumber evidence="4">2.1.1.137</ecNumber>
    </recommendedName>
</protein>
<dbReference type="GO" id="GO:0030791">
    <property type="term" value="F:arsenite methyltransferase activity"/>
    <property type="evidence" value="ECO:0007669"/>
    <property type="project" value="UniProtKB-EC"/>
</dbReference>
<dbReference type="SUPFAM" id="SSF53335">
    <property type="entry name" value="S-adenosyl-L-methionine-dependent methyltransferases"/>
    <property type="match status" value="1"/>
</dbReference>
<keyword evidence="10" id="KW-0489">Methyltransferase</keyword>
<dbReference type="NCBIfam" id="NF008823">
    <property type="entry name" value="PRK11873.1"/>
    <property type="match status" value="1"/>
</dbReference>
<dbReference type="OrthoDB" id="9772751at2"/>
<dbReference type="CDD" id="cd02440">
    <property type="entry name" value="AdoMet_MTases"/>
    <property type="match status" value="1"/>
</dbReference>
<gene>
    <name evidence="10" type="ORF">BegalDRAFT_1172</name>
</gene>
<dbReference type="EMBL" id="JH600070">
    <property type="protein sequence ID" value="EIJ42074.1"/>
    <property type="molecule type" value="Genomic_DNA"/>
</dbReference>
<organism evidence="10 11">
    <name type="scientific">Beggiatoa alba B18LD</name>
    <dbReference type="NCBI Taxonomy" id="395493"/>
    <lineage>
        <taxon>Bacteria</taxon>
        <taxon>Pseudomonadati</taxon>
        <taxon>Pseudomonadota</taxon>
        <taxon>Gammaproteobacteria</taxon>
        <taxon>Thiotrichales</taxon>
        <taxon>Thiotrichaceae</taxon>
        <taxon>Beggiatoa</taxon>
    </lineage>
</organism>
<evidence type="ECO:0000256" key="8">
    <source>
        <dbReference type="ARBA" id="ARBA00048428"/>
    </source>
</evidence>
<keyword evidence="1" id="KW-0808">Transferase</keyword>
<dbReference type="RefSeq" id="WP_002684653.1">
    <property type="nucleotide sequence ID" value="NZ_JH600070.1"/>
</dbReference>
<dbReference type="PANTHER" id="PTHR43675">
    <property type="entry name" value="ARSENITE METHYLTRANSFERASE"/>
    <property type="match status" value="1"/>
</dbReference>
<evidence type="ECO:0000256" key="7">
    <source>
        <dbReference type="ARBA" id="ARBA00047943"/>
    </source>
</evidence>
<dbReference type="GO" id="GO:0032259">
    <property type="term" value="P:methylation"/>
    <property type="evidence" value="ECO:0007669"/>
    <property type="project" value="UniProtKB-KW"/>
</dbReference>
<evidence type="ECO:0000256" key="6">
    <source>
        <dbReference type="ARBA" id="ARBA00047941"/>
    </source>
</evidence>
<evidence type="ECO:0000256" key="5">
    <source>
        <dbReference type="ARBA" id="ARBA00034545"/>
    </source>
</evidence>
<proteinExistence type="inferred from homology"/>
<evidence type="ECO:0000256" key="1">
    <source>
        <dbReference type="ARBA" id="ARBA00022679"/>
    </source>
</evidence>
<feature type="domain" description="Methyltransferase" evidence="9">
    <location>
        <begin position="73"/>
        <end position="217"/>
    </location>
</feature>
<keyword evidence="11" id="KW-1185">Reference proteome</keyword>
<comment type="catalytic activity">
    <reaction evidence="8">
        <text>arsenic triglutathione + 3 [thioredoxin]-dithiol + 3 S-adenosyl-L-methionine = trimethylarsine + 3 [thioredoxin]-disulfide + 3 glutathione + 3 S-adenosyl-L-homocysteine + 3 H(+)</text>
        <dbReference type="Rhea" id="RHEA:69432"/>
        <dbReference type="Rhea" id="RHEA-COMP:10698"/>
        <dbReference type="Rhea" id="RHEA-COMP:10700"/>
        <dbReference type="ChEBI" id="CHEBI:15378"/>
        <dbReference type="ChEBI" id="CHEBI:27130"/>
        <dbReference type="ChEBI" id="CHEBI:29950"/>
        <dbReference type="ChEBI" id="CHEBI:50058"/>
        <dbReference type="ChEBI" id="CHEBI:57856"/>
        <dbReference type="ChEBI" id="CHEBI:57925"/>
        <dbReference type="ChEBI" id="CHEBI:59789"/>
        <dbReference type="ChEBI" id="CHEBI:183640"/>
        <dbReference type="EC" id="2.1.1.137"/>
    </reaction>
</comment>
<dbReference type="HOGENOM" id="CLU_052868_1_1_6"/>
<name>I3CEN1_9GAMM</name>
<keyword evidence="2" id="KW-0949">S-adenosyl-L-methionine</keyword>
<comment type="catalytic activity">
    <reaction evidence="7">
        <text>arsenic triglutathione + 2 [thioredoxin]-dithiol + 2 S-adenosyl-L-methionine + H2O = dimethylarsinous acid + 2 [thioredoxin]-disulfide + 3 glutathione + 2 S-adenosyl-L-homocysteine + 2 H(+)</text>
        <dbReference type="Rhea" id="RHEA:69464"/>
        <dbReference type="Rhea" id="RHEA-COMP:10698"/>
        <dbReference type="Rhea" id="RHEA-COMP:10700"/>
        <dbReference type="ChEBI" id="CHEBI:15377"/>
        <dbReference type="ChEBI" id="CHEBI:15378"/>
        <dbReference type="ChEBI" id="CHEBI:23808"/>
        <dbReference type="ChEBI" id="CHEBI:29950"/>
        <dbReference type="ChEBI" id="CHEBI:50058"/>
        <dbReference type="ChEBI" id="CHEBI:57856"/>
        <dbReference type="ChEBI" id="CHEBI:57925"/>
        <dbReference type="ChEBI" id="CHEBI:59789"/>
        <dbReference type="ChEBI" id="CHEBI:183640"/>
        <dbReference type="EC" id="2.1.1.137"/>
    </reaction>
</comment>
<dbReference type="Gene3D" id="3.40.50.150">
    <property type="entry name" value="Vaccinia Virus protein VP39"/>
    <property type="match status" value="1"/>
</dbReference>
<evidence type="ECO:0000256" key="3">
    <source>
        <dbReference type="ARBA" id="ARBA00034487"/>
    </source>
</evidence>
<reference evidence="10 11" key="1">
    <citation type="submission" date="2011-11" db="EMBL/GenBank/DDBJ databases">
        <title>Improved High-Quality Draft sequence of Beggiatoa alba B18lD.</title>
        <authorList>
            <consortium name="US DOE Joint Genome Institute"/>
            <person name="Lucas S."/>
            <person name="Han J."/>
            <person name="Lapidus A."/>
            <person name="Cheng J.-F."/>
            <person name="Goodwin L."/>
            <person name="Pitluck S."/>
            <person name="Peters L."/>
            <person name="Mikhailova N."/>
            <person name="Held B."/>
            <person name="Detter J.C."/>
            <person name="Han C."/>
            <person name="Tapia R."/>
            <person name="Land M."/>
            <person name="Hauser L."/>
            <person name="Kyrpides N."/>
            <person name="Ivanova N."/>
            <person name="Pagani I."/>
            <person name="Samuel K."/>
            <person name="Teske A."/>
            <person name="Mueller J."/>
            <person name="Woyke T."/>
        </authorList>
    </citation>
    <scope>NUCLEOTIDE SEQUENCE [LARGE SCALE GENOMIC DNA]</scope>
    <source>
        <strain evidence="10 11">B18LD</strain>
    </source>
</reference>
<evidence type="ECO:0000256" key="2">
    <source>
        <dbReference type="ARBA" id="ARBA00022691"/>
    </source>
</evidence>
<keyword evidence="10" id="KW-0830">Ubiquinone</keyword>
<evidence type="ECO:0000259" key="9">
    <source>
        <dbReference type="Pfam" id="PF13847"/>
    </source>
</evidence>
<dbReference type="InterPro" id="IPR025714">
    <property type="entry name" value="Methyltranfer_dom"/>
</dbReference>
<comment type="catalytic activity">
    <reaction evidence="6">
        <text>arsenic triglutathione + [thioredoxin]-dithiol + S-adenosyl-L-methionine + 2 H2O = methylarsonous acid + [thioredoxin]-disulfide + 3 glutathione + S-adenosyl-L-homocysteine + H(+)</text>
        <dbReference type="Rhea" id="RHEA:69460"/>
        <dbReference type="Rhea" id="RHEA-COMP:10698"/>
        <dbReference type="Rhea" id="RHEA-COMP:10700"/>
        <dbReference type="ChEBI" id="CHEBI:15377"/>
        <dbReference type="ChEBI" id="CHEBI:15378"/>
        <dbReference type="ChEBI" id="CHEBI:17826"/>
        <dbReference type="ChEBI" id="CHEBI:29950"/>
        <dbReference type="ChEBI" id="CHEBI:50058"/>
        <dbReference type="ChEBI" id="CHEBI:57856"/>
        <dbReference type="ChEBI" id="CHEBI:57925"/>
        <dbReference type="ChEBI" id="CHEBI:59789"/>
        <dbReference type="ChEBI" id="CHEBI:183640"/>
        <dbReference type="EC" id="2.1.1.137"/>
    </reaction>
</comment>
<dbReference type="PANTHER" id="PTHR43675:SF8">
    <property type="entry name" value="ARSENITE METHYLTRANSFERASE"/>
    <property type="match status" value="1"/>
</dbReference>
<dbReference type="EC" id="2.1.1.137" evidence="4"/>
<evidence type="ECO:0000256" key="4">
    <source>
        <dbReference type="ARBA" id="ARBA00034521"/>
    </source>
</evidence>